<dbReference type="InterPro" id="IPR012340">
    <property type="entry name" value="NA-bd_OB-fold"/>
</dbReference>
<dbReference type="InterPro" id="IPR041616">
    <property type="entry name" value="PheRS_beta_core"/>
</dbReference>
<name>A0A6P2D205_9BACT</name>
<evidence type="ECO:0000256" key="2">
    <source>
        <dbReference type="ARBA" id="ARBA00008653"/>
    </source>
</evidence>
<dbReference type="RefSeq" id="WP_162668162.1">
    <property type="nucleotide sequence ID" value="NZ_LR593886.1"/>
</dbReference>
<evidence type="ECO:0000256" key="15">
    <source>
        <dbReference type="HAMAP-Rule" id="MF_00283"/>
    </source>
</evidence>
<dbReference type="Pfam" id="PF03147">
    <property type="entry name" value="FDX-ACB"/>
    <property type="match status" value="1"/>
</dbReference>
<keyword evidence="4 15" id="KW-0963">Cytoplasm</keyword>
<dbReference type="Gene3D" id="3.30.70.380">
    <property type="entry name" value="Ferrodoxin-fold anticodon-binding domain"/>
    <property type="match status" value="1"/>
</dbReference>
<dbReference type="NCBIfam" id="TIGR00472">
    <property type="entry name" value="pheT_bact"/>
    <property type="match status" value="1"/>
</dbReference>
<dbReference type="CDD" id="cd00769">
    <property type="entry name" value="PheRS_beta_core"/>
    <property type="match status" value="1"/>
</dbReference>
<feature type="domain" description="B5" evidence="19">
    <location>
        <begin position="435"/>
        <end position="512"/>
    </location>
</feature>
<dbReference type="Pfam" id="PF17759">
    <property type="entry name" value="tRNA_synthFbeta"/>
    <property type="match status" value="1"/>
</dbReference>
<dbReference type="GO" id="GO:0004826">
    <property type="term" value="F:phenylalanine-tRNA ligase activity"/>
    <property type="evidence" value="ECO:0007669"/>
    <property type="project" value="UniProtKB-UniRule"/>
</dbReference>
<dbReference type="Gene3D" id="2.40.50.140">
    <property type="entry name" value="Nucleic acid-binding proteins"/>
    <property type="match status" value="1"/>
</dbReference>
<evidence type="ECO:0000256" key="9">
    <source>
        <dbReference type="ARBA" id="ARBA00022840"/>
    </source>
</evidence>
<dbReference type="GO" id="GO:0005524">
    <property type="term" value="F:ATP binding"/>
    <property type="evidence" value="ECO:0007669"/>
    <property type="project" value="UniProtKB-UniRule"/>
</dbReference>
<dbReference type="Proteomes" id="UP000464178">
    <property type="component" value="Chromosome"/>
</dbReference>
<dbReference type="InterPro" id="IPR045060">
    <property type="entry name" value="Phe-tRNA-ligase_IIc_bsu"/>
</dbReference>
<dbReference type="InterPro" id="IPR005146">
    <property type="entry name" value="B3/B4_tRNA-bd"/>
</dbReference>
<dbReference type="GO" id="GO:0006432">
    <property type="term" value="P:phenylalanyl-tRNA aminoacylation"/>
    <property type="evidence" value="ECO:0007669"/>
    <property type="project" value="UniProtKB-UniRule"/>
</dbReference>
<dbReference type="SMART" id="SM00873">
    <property type="entry name" value="B3_4"/>
    <property type="match status" value="1"/>
</dbReference>
<evidence type="ECO:0000256" key="8">
    <source>
        <dbReference type="ARBA" id="ARBA00022741"/>
    </source>
</evidence>
<dbReference type="SUPFAM" id="SSF46955">
    <property type="entry name" value="Putative DNA-binding domain"/>
    <property type="match status" value="1"/>
</dbReference>
<dbReference type="SMART" id="SM00874">
    <property type="entry name" value="B5"/>
    <property type="match status" value="1"/>
</dbReference>
<evidence type="ECO:0000313" key="20">
    <source>
        <dbReference type="EMBL" id="VTR93430.1"/>
    </source>
</evidence>
<dbReference type="InterPro" id="IPR033714">
    <property type="entry name" value="tRNA_bind_bactPheRS"/>
</dbReference>
<keyword evidence="7 15" id="KW-0479">Metal-binding</keyword>
<accession>A0A6P2D205</accession>
<feature type="domain" description="TRNA-binding" evidence="17">
    <location>
        <begin position="56"/>
        <end position="177"/>
    </location>
</feature>
<dbReference type="KEGG" id="gms:SOIL9_42840"/>
<dbReference type="SUPFAM" id="SSF54991">
    <property type="entry name" value="Anticodon-binding domain of PheRS"/>
    <property type="match status" value="1"/>
</dbReference>
<dbReference type="SUPFAM" id="SSF56037">
    <property type="entry name" value="PheT/TilS domain"/>
    <property type="match status" value="1"/>
</dbReference>
<dbReference type="InterPro" id="IPR005147">
    <property type="entry name" value="tRNA_synthase_B5-dom"/>
</dbReference>
<dbReference type="EMBL" id="LR593886">
    <property type="protein sequence ID" value="VTR93430.1"/>
    <property type="molecule type" value="Genomic_DNA"/>
</dbReference>
<dbReference type="FunFam" id="3.30.70.380:FF:000001">
    <property type="entry name" value="Phenylalanine--tRNA ligase beta subunit"/>
    <property type="match status" value="1"/>
</dbReference>
<dbReference type="FunFam" id="3.50.40.10:FF:000001">
    <property type="entry name" value="Phenylalanine--tRNA ligase beta subunit"/>
    <property type="match status" value="1"/>
</dbReference>
<dbReference type="InterPro" id="IPR045864">
    <property type="entry name" value="aa-tRNA-synth_II/BPL/LPL"/>
</dbReference>
<dbReference type="EC" id="6.1.1.20" evidence="15"/>
<comment type="subunit">
    <text evidence="3 15">Tetramer of two alpha and two beta subunits.</text>
</comment>
<evidence type="ECO:0000259" key="19">
    <source>
        <dbReference type="PROSITE" id="PS51483"/>
    </source>
</evidence>
<comment type="cofactor">
    <cofactor evidence="15">
        <name>Mg(2+)</name>
        <dbReference type="ChEBI" id="CHEBI:18420"/>
    </cofactor>
    <text evidence="15">Binds 2 magnesium ions per tetramer.</text>
</comment>
<feature type="domain" description="FDX-ACB" evidence="18">
    <location>
        <begin position="747"/>
        <end position="840"/>
    </location>
</feature>
<keyword evidence="9 15" id="KW-0067">ATP-binding</keyword>
<evidence type="ECO:0000259" key="17">
    <source>
        <dbReference type="PROSITE" id="PS50886"/>
    </source>
</evidence>
<dbReference type="GO" id="GO:0000049">
    <property type="term" value="F:tRNA binding"/>
    <property type="evidence" value="ECO:0007669"/>
    <property type="project" value="UniProtKB-UniRule"/>
</dbReference>
<evidence type="ECO:0000259" key="18">
    <source>
        <dbReference type="PROSITE" id="PS51447"/>
    </source>
</evidence>
<proteinExistence type="inferred from homology"/>
<evidence type="ECO:0000256" key="14">
    <source>
        <dbReference type="ARBA" id="ARBA00049255"/>
    </source>
</evidence>
<protein>
    <recommendedName>
        <fullName evidence="15">Phenylalanine--tRNA ligase beta subunit</fullName>
        <ecNumber evidence="15">6.1.1.20</ecNumber>
    </recommendedName>
    <alternativeName>
        <fullName evidence="15">Phenylalanyl-tRNA synthetase beta subunit</fullName>
        <shortName evidence="15">PheRS</shortName>
    </alternativeName>
</protein>
<dbReference type="Gene3D" id="3.50.40.10">
    <property type="entry name" value="Phenylalanyl-trna Synthetase, Chain B, domain 3"/>
    <property type="match status" value="1"/>
</dbReference>
<dbReference type="PANTHER" id="PTHR10947:SF0">
    <property type="entry name" value="PHENYLALANINE--TRNA LIGASE BETA SUBUNIT"/>
    <property type="match status" value="1"/>
</dbReference>
<dbReference type="PROSITE" id="PS51483">
    <property type="entry name" value="B5"/>
    <property type="match status" value="1"/>
</dbReference>
<dbReference type="PROSITE" id="PS51447">
    <property type="entry name" value="FDX_ACB"/>
    <property type="match status" value="1"/>
</dbReference>
<keyword evidence="10 15" id="KW-0460">Magnesium</keyword>
<evidence type="ECO:0000256" key="3">
    <source>
        <dbReference type="ARBA" id="ARBA00011209"/>
    </source>
</evidence>
<dbReference type="HAMAP" id="MF_00283">
    <property type="entry name" value="Phe_tRNA_synth_beta1"/>
    <property type="match status" value="1"/>
</dbReference>
<feature type="binding site" evidence="15">
    <location>
        <position position="499"/>
    </location>
    <ligand>
        <name>Mg(2+)</name>
        <dbReference type="ChEBI" id="CHEBI:18420"/>
        <note>shared with alpha subunit</note>
    </ligand>
</feature>
<evidence type="ECO:0000256" key="12">
    <source>
        <dbReference type="ARBA" id="ARBA00022917"/>
    </source>
</evidence>
<dbReference type="InterPro" id="IPR036690">
    <property type="entry name" value="Fdx_antiC-bd_sf"/>
</dbReference>
<evidence type="ECO:0000256" key="10">
    <source>
        <dbReference type="ARBA" id="ARBA00022842"/>
    </source>
</evidence>
<keyword evidence="12 15" id="KW-0648">Protein biosynthesis</keyword>
<dbReference type="CDD" id="cd02796">
    <property type="entry name" value="tRNA_bind_bactPheRS"/>
    <property type="match status" value="1"/>
</dbReference>
<dbReference type="Gene3D" id="3.30.930.10">
    <property type="entry name" value="Bira Bifunctional Protein, Domain 2"/>
    <property type="match status" value="1"/>
</dbReference>
<dbReference type="GO" id="GO:0000287">
    <property type="term" value="F:magnesium ion binding"/>
    <property type="evidence" value="ECO:0007669"/>
    <property type="project" value="UniProtKB-UniRule"/>
</dbReference>
<dbReference type="InterPro" id="IPR004532">
    <property type="entry name" value="Phe-tRNA-ligase_IIc_bsu_bact"/>
</dbReference>
<dbReference type="SUPFAM" id="SSF55681">
    <property type="entry name" value="Class II aaRS and biotin synthetases"/>
    <property type="match status" value="1"/>
</dbReference>
<dbReference type="Gene3D" id="3.30.56.10">
    <property type="match status" value="2"/>
</dbReference>
<evidence type="ECO:0000256" key="7">
    <source>
        <dbReference type="ARBA" id="ARBA00022723"/>
    </source>
</evidence>
<evidence type="ECO:0000256" key="1">
    <source>
        <dbReference type="ARBA" id="ARBA00004496"/>
    </source>
</evidence>
<dbReference type="Pfam" id="PF01588">
    <property type="entry name" value="tRNA_bind"/>
    <property type="match status" value="1"/>
</dbReference>
<keyword evidence="21" id="KW-1185">Reference proteome</keyword>
<evidence type="ECO:0000256" key="5">
    <source>
        <dbReference type="ARBA" id="ARBA00022555"/>
    </source>
</evidence>
<reference evidence="20 21" key="1">
    <citation type="submission" date="2019-05" db="EMBL/GenBank/DDBJ databases">
        <authorList>
            <consortium name="Science for Life Laboratories"/>
        </authorList>
    </citation>
    <scope>NUCLEOTIDE SEQUENCE [LARGE SCALE GENOMIC DNA]</scope>
    <source>
        <strain evidence="20">Soil9</strain>
    </source>
</reference>
<dbReference type="InterPro" id="IPR005121">
    <property type="entry name" value="Fdx_antiC-bd"/>
</dbReference>
<keyword evidence="13 15" id="KW-0030">Aminoacyl-tRNA synthetase</keyword>
<organism evidence="20 21">
    <name type="scientific">Gemmata massiliana</name>
    <dbReference type="NCBI Taxonomy" id="1210884"/>
    <lineage>
        <taxon>Bacteria</taxon>
        <taxon>Pseudomonadati</taxon>
        <taxon>Planctomycetota</taxon>
        <taxon>Planctomycetia</taxon>
        <taxon>Gemmatales</taxon>
        <taxon>Gemmataceae</taxon>
        <taxon>Gemmata</taxon>
    </lineage>
</organism>
<dbReference type="AlphaFoldDB" id="A0A6P2D205"/>
<feature type="binding site" evidence="15">
    <location>
        <position position="496"/>
    </location>
    <ligand>
        <name>Mg(2+)</name>
        <dbReference type="ChEBI" id="CHEBI:18420"/>
        <note>shared with alpha subunit</note>
    </ligand>
</feature>
<feature type="binding site" evidence="15">
    <location>
        <position position="500"/>
    </location>
    <ligand>
        <name>Mg(2+)</name>
        <dbReference type="ChEBI" id="CHEBI:18420"/>
        <note>shared with alpha subunit</note>
    </ligand>
</feature>
<evidence type="ECO:0000256" key="6">
    <source>
        <dbReference type="ARBA" id="ARBA00022598"/>
    </source>
</evidence>
<keyword evidence="11 16" id="KW-0694">RNA-binding</keyword>
<dbReference type="PROSITE" id="PS50886">
    <property type="entry name" value="TRBD"/>
    <property type="match status" value="1"/>
</dbReference>
<evidence type="ECO:0000256" key="16">
    <source>
        <dbReference type="PROSITE-ProRule" id="PRU00209"/>
    </source>
</evidence>
<dbReference type="InterPro" id="IPR002547">
    <property type="entry name" value="tRNA-bd_dom"/>
</dbReference>
<comment type="subcellular location">
    <subcellularLocation>
        <location evidence="1 15">Cytoplasm</location>
    </subcellularLocation>
</comment>
<sequence length="845" mass="90548">MLVPLSWLKDYVPLPADPGALVERLTIAGLESSGVKVFGFPVQGTLRVKPEDAGLVWERDKLVVAQVLEITKHPNADSLKLVKLDLGTGTPKTVITGAENIAVGQSGMKIILGLAGSQYFFTGKDGKKGVMTLVMKPLRGIDNDAMCMSDFELGIAEESEGIIILDDADATPGTPAQDVLGEIVVELDILPNMARCLSMIGIAREVAALTGVSATTAEPKVETVAESIEGKVRVEIADPKLCPRYTATVIRNVTLGPAPRWMRSRLHYAGMRPISNAVDITNYVMLEHGQPLHAFDYDVLVKRAGGKAPTIIVRPAKPGEVLKTLDGQDRELSPENLVIADTAGPIALAGVMGGAETEVSAATKTILLESACFDFVSVRKTARQFNLFSEASTRFSRGVHPEQSLPAAVRAAQLFHDHAGGQVLAGAVDEYPAPLPPQVIDLDQNEIRRLLGFDIPSAEVVRVLTALQFQVEPDGDDAWTVTTPPTRLDIQAGAADLIEELARVYGYDNLKERLLPLELPEPKGNPDLEGEDRVRDLLADQGLQEAITYSLSSLEAEAKLTPGESSPPDAFVALLNPLSPERGVLRRTLLPGLLAVAQKNLEAADSVAMYELGFVYLPVPGARLPREPRKLAVVLCGRRTGAAWDDPQGAVPARYDFYDLKGVMEALASDLHLPGVTFAATGTVPWLHPMRAAELRVNGTAVGAFGELHPKVAAQFLLGDRAVQVAELDLEAVLAAVPARYGYKPFSTFPPAKRDVAVVVADATPAEAVLAEIRAAGGELLTDAALFDVYRGTGLPDGTKSLAFALTYQAPDRTLGEKEIVKAHEKVEGRLRHVLKAQIRGKDLA</sequence>
<comment type="catalytic activity">
    <reaction evidence="14 15">
        <text>tRNA(Phe) + L-phenylalanine + ATP = L-phenylalanyl-tRNA(Phe) + AMP + diphosphate + H(+)</text>
        <dbReference type="Rhea" id="RHEA:19413"/>
        <dbReference type="Rhea" id="RHEA-COMP:9668"/>
        <dbReference type="Rhea" id="RHEA-COMP:9699"/>
        <dbReference type="ChEBI" id="CHEBI:15378"/>
        <dbReference type="ChEBI" id="CHEBI:30616"/>
        <dbReference type="ChEBI" id="CHEBI:33019"/>
        <dbReference type="ChEBI" id="CHEBI:58095"/>
        <dbReference type="ChEBI" id="CHEBI:78442"/>
        <dbReference type="ChEBI" id="CHEBI:78531"/>
        <dbReference type="ChEBI" id="CHEBI:456215"/>
        <dbReference type="EC" id="6.1.1.20"/>
    </reaction>
</comment>
<evidence type="ECO:0000256" key="4">
    <source>
        <dbReference type="ARBA" id="ARBA00022490"/>
    </source>
</evidence>
<dbReference type="Pfam" id="PF03483">
    <property type="entry name" value="B3_4"/>
    <property type="match status" value="1"/>
</dbReference>
<dbReference type="PANTHER" id="PTHR10947">
    <property type="entry name" value="PHENYLALANYL-TRNA SYNTHETASE BETA CHAIN AND LEUCINE-RICH REPEAT-CONTAINING PROTEIN 47"/>
    <property type="match status" value="1"/>
</dbReference>
<keyword evidence="5 16" id="KW-0820">tRNA-binding</keyword>
<evidence type="ECO:0000313" key="21">
    <source>
        <dbReference type="Proteomes" id="UP000464178"/>
    </source>
</evidence>
<dbReference type="SMART" id="SM00896">
    <property type="entry name" value="FDX-ACB"/>
    <property type="match status" value="1"/>
</dbReference>
<gene>
    <name evidence="15" type="primary">pheT</name>
    <name evidence="20" type="ORF">SOIL9_42840</name>
</gene>
<comment type="similarity">
    <text evidence="2 15">Belongs to the phenylalanyl-tRNA synthetase beta subunit family. Type 1 subfamily.</text>
</comment>
<keyword evidence="6 15" id="KW-0436">Ligase</keyword>
<feature type="binding site" evidence="15">
    <location>
        <position position="489"/>
    </location>
    <ligand>
        <name>Mg(2+)</name>
        <dbReference type="ChEBI" id="CHEBI:18420"/>
        <note>shared with alpha subunit</note>
    </ligand>
</feature>
<dbReference type="GO" id="GO:0009328">
    <property type="term" value="C:phenylalanine-tRNA ligase complex"/>
    <property type="evidence" value="ECO:0007669"/>
    <property type="project" value="TreeGrafter"/>
</dbReference>
<evidence type="ECO:0000256" key="11">
    <source>
        <dbReference type="ARBA" id="ARBA00022884"/>
    </source>
</evidence>
<dbReference type="InterPro" id="IPR009061">
    <property type="entry name" value="DNA-bd_dom_put_sf"/>
</dbReference>
<keyword evidence="8 15" id="KW-0547">Nucleotide-binding</keyword>
<dbReference type="Pfam" id="PF03484">
    <property type="entry name" value="B5"/>
    <property type="match status" value="1"/>
</dbReference>
<dbReference type="SUPFAM" id="SSF50249">
    <property type="entry name" value="Nucleic acid-binding proteins"/>
    <property type="match status" value="1"/>
</dbReference>
<dbReference type="InterPro" id="IPR020825">
    <property type="entry name" value="Phe-tRNA_synthase-like_B3/B4"/>
</dbReference>
<evidence type="ECO:0000256" key="13">
    <source>
        <dbReference type="ARBA" id="ARBA00023146"/>
    </source>
</evidence>